<feature type="domain" description="RNA polymerase sigma factor 70 region 4 type 2" evidence="6">
    <location>
        <begin position="126"/>
        <end position="174"/>
    </location>
</feature>
<keyword evidence="8" id="KW-1185">Reference proteome</keyword>
<dbReference type="GO" id="GO:0006352">
    <property type="term" value="P:DNA-templated transcription initiation"/>
    <property type="evidence" value="ECO:0007669"/>
    <property type="project" value="InterPro"/>
</dbReference>
<dbReference type="SUPFAM" id="SSF88659">
    <property type="entry name" value="Sigma3 and sigma4 domains of RNA polymerase sigma factors"/>
    <property type="match status" value="1"/>
</dbReference>
<dbReference type="OrthoDB" id="659569at2"/>
<dbReference type="Proteomes" id="UP000032049">
    <property type="component" value="Unassembled WGS sequence"/>
</dbReference>
<evidence type="ECO:0000256" key="4">
    <source>
        <dbReference type="ARBA" id="ARBA00023163"/>
    </source>
</evidence>
<dbReference type="EMBL" id="JXRA01000019">
    <property type="protein sequence ID" value="KIO78195.1"/>
    <property type="molecule type" value="Genomic_DNA"/>
</dbReference>
<dbReference type="NCBIfam" id="TIGR02937">
    <property type="entry name" value="sigma70-ECF"/>
    <property type="match status" value="1"/>
</dbReference>
<dbReference type="InterPro" id="IPR013324">
    <property type="entry name" value="RNA_pol_sigma_r3/r4-like"/>
</dbReference>
<dbReference type="Gene3D" id="1.10.10.10">
    <property type="entry name" value="Winged helix-like DNA-binding domain superfamily/Winged helix DNA-binding domain"/>
    <property type="match status" value="1"/>
</dbReference>
<name>A0A0D0GPT4_9SPHI</name>
<evidence type="ECO:0000259" key="5">
    <source>
        <dbReference type="Pfam" id="PF04542"/>
    </source>
</evidence>
<keyword evidence="3" id="KW-0731">Sigma factor</keyword>
<dbReference type="PANTHER" id="PTHR43133:SF46">
    <property type="entry name" value="RNA POLYMERASE SIGMA-70 FACTOR ECF SUBFAMILY"/>
    <property type="match status" value="1"/>
</dbReference>
<dbReference type="STRING" id="1503925.TH53_04890"/>
<organism evidence="7 8">
    <name type="scientific">Pedobacter lusitanus</name>
    <dbReference type="NCBI Taxonomy" id="1503925"/>
    <lineage>
        <taxon>Bacteria</taxon>
        <taxon>Pseudomonadati</taxon>
        <taxon>Bacteroidota</taxon>
        <taxon>Sphingobacteriia</taxon>
        <taxon>Sphingobacteriales</taxon>
        <taxon>Sphingobacteriaceae</taxon>
        <taxon>Pedobacter</taxon>
    </lineage>
</organism>
<dbReference type="Gene3D" id="1.10.1740.10">
    <property type="match status" value="1"/>
</dbReference>
<dbReference type="AlphaFoldDB" id="A0A0D0GPT4"/>
<keyword evidence="4" id="KW-0804">Transcription</keyword>
<dbReference type="InterPro" id="IPR039425">
    <property type="entry name" value="RNA_pol_sigma-70-like"/>
</dbReference>
<sequence>MVTYDSLSDDDLLALLKEHDHHAYAEIYKRYWSILYRYSRKILQNEEESRDVIQDVFVMVWSKSSTLDLHTSLSSFLYASVRNSILKSFERGKVREKYMNSLEKFIDEGTDITDHLVRNRELAGHIEKEIAKLPSKMREVFELSRKVNLSHKEIAFKMEISDKTVKKQMSNAIKILRLKLGPLAGILLFFYL</sequence>
<evidence type="ECO:0000313" key="7">
    <source>
        <dbReference type="EMBL" id="KIO78195.1"/>
    </source>
</evidence>
<dbReference type="GO" id="GO:0016987">
    <property type="term" value="F:sigma factor activity"/>
    <property type="evidence" value="ECO:0007669"/>
    <property type="project" value="UniProtKB-KW"/>
</dbReference>
<gene>
    <name evidence="7" type="ORF">TH53_04890</name>
</gene>
<evidence type="ECO:0000256" key="2">
    <source>
        <dbReference type="ARBA" id="ARBA00023015"/>
    </source>
</evidence>
<feature type="domain" description="RNA polymerase sigma-70 region 2" evidence="5">
    <location>
        <begin position="28"/>
        <end position="91"/>
    </location>
</feature>
<evidence type="ECO:0000256" key="3">
    <source>
        <dbReference type="ARBA" id="ARBA00023082"/>
    </source>
</evidence>
<protein>
    <submittedName>
        <fullName evidence="7">RNA polymerase sigma 70</fullName>
    </submittedName>
</protein>
<evidence type="ECO:0000259" key="6">
    <source>
        <dbReference type="Pfam" id="PF08281"/>
    </source>
</evidence>
<dbReference type="InterPro" id="IPR013249">
    <property type="entry name" value="RNA_pol_sigma70_r4_t2"/>
</dbReference>
<keyword evidence="2" id="KW-0805">Transcription regulation</keyword>
<dbReference type="RefSeq" id="WP_041878978.1">
    <property type="nucleotide sequence ID" value="NZ_CP157278.1"/>
</dbReference>
<dbReference type="InterPro" id="IPR013325">
    <property type="entry name" value="RNA_pol_sigma_r2"/>
</dbReference>
<dbReference type="NCBIfam" id="TIGR02985">
    <property type="entry name" value="Sig70_bacteroi1"/>
    <property type="match status" value="1"/>
</dbReference>
<dbReference type="InterPro" id="IPR014284">
    <property type="entry name" value="RNA_pol_sigma-70_dom"/>
</dbReference>
<dbReference type="Pfam" id="PF08281">
    <property type="entry name" value="Sigma70_r4_2"/>
    <property type="match status" value="1"/>
</dbReference>
<accession>A0A0D0GPT4</accession>
<dbReference type="InterPro" id="IPR007627">
    <property type="entry name" value="RNA_pol_sigma70_r2"/>
</dbReference>
<reference evidence="7 8" key="1">
    <citation type="submission" date="2015-01" db="EMBL/GenBank/DDBJ databases">
        <title>Draft genome sequence of Pedobacter sp. NL19 isolated from sludge of an effluent treatment pond in an abandoned uranium mine.</title>
        <authorList>
            <person name="Santos T."/>
            <person name="Caetano T."/>
            <person name="Covas C."/>
            <person name="Cruz A."/>
            <person name="Mendo S."/>
        </authorList>
    </citation>
    <scope>NUCLEOTIDE SEQUENCE [LARGE SCALE GENOMIC DNA]</scope>
    <source>
        <strain evidence="7 8">NL19</strain>
    </source>
</reference>
<dbReference type="InterPro" id="IPR014327">
    <property type="entry name" value="RNA_pol_sigma70_bacteroid"/>
</dbReference>
<dbReference type="PANTHER" id="PTHR43133">
    <property type="entry name" value="RNA POLYMERASE ECF-TYPE SIGMA FACTO"/>
    <property type="match status" value="1"/>
</dbReference>
<evidence type="ECO:0000256" key="1">
    <source>
        <dbReference type="ARBA" id="ARBA00010641"/>
    </source>
</evidence>
<dbReference type="SUPFAM" id="SSF88946">
    <property type="entry name" value="Sigma2 domain of RNA polymerase sigma factors"/>
    <property type="match status" value="1"/>
</dbReference>
<proteinExistence type="inferred from homology"/>
<dbReference type="InterPro" id="IPR036388">
    <property type="entry name" value="WH-like_DNA-bd_sf"/>
</dbReference>
<comment type="caution">
    <text evidence="7">The sequence shown here is derived from an EMBL/GenBank/DDBJ whole genome shotgun (WGS) entry which is preliminary data.</text>
</comment>
<comment type="similarity">
    <text evidence="1">Belongs to the sigma-70 factor family. ECF subfamily.</text>
</comment>
<dbReference type="GO" id="GO:0003677">
    <property type="term" value="F:DNA binding"/>
    <property type="evidence" value="ECO:0007669"/>
    <property type="project" value="InterPro"/>
</dbReference>
<evidence type="ECO:0000313" key="8">
    <source>
        <dbReference type="Proteomes" id="UP000032049"/>
    </source>
</evidence>
<dbReference type="Pfam" id="PF04542">
    <property type="entry name" value="Sigma70_r2"/>
    <property type="match status" value="1"/>
</dbReference>